<protein>
    <recommendedName>
        <fullName evidence="8">Sigma-70 family RNA polymerase sigma factor</fullName>
    </recommendedName>
</protein>
<organism evidence="6 7">
    <name type="scientific">Streptomyces gobitricini</name>
    <dbReference type="NCBI Taxonomy" id="68211"/>
    <lineage>
        <taxon>Bacteria</taxon>
        <taxon>Bacillati</taxon>
        <taxon>Actinomycetota</taxon>
        <taxon>Actinomycetes</taxon>
        <taxon>Kitasatosporales</taxon>
        <taxon>Streptomycetaceae</taxon>
        <taxon>Streptomyces</taxon>
    </lineage>
</organism>
<keyword evidence="5" id="KW-0804">Transcription</keyword>
<name>A0ABN3M945_9ACTN</name>
<dbReference type="Gene3D" id="1.10.10.10">
    <property type="entry name" value="Winged helix-like DNA-binding domain superfamily/Winged helix DNA-binding domain"/>
    <property type="match status" value="1"/>
</dbReference>
<evidence type="ECO:0000256" key="2">
    <source>
        <dbReference type="ARBA" id="ARBA00023015"/>
    </source>
</evidence>
<evidence type="ECO:0000313" key="6">
    <source>
        <dbReference type="EMBL" id="GAA2497702.1"/>
    </source>
</evidence>
<comment type="similarity">
    <text evidence="1">Belongs to the sigma-70 factor family. ECF subfamily.</text>
</comment>
<dbReference type="Proteomes" id="UP001499942">
    <property type="component" value="Unassembled WGS sequence"/>
</dbReference>
<gene>
    <name evidence="6" type="ORF">GCM10010393_32290</name>
</gene>
<evidence type="ECO:0000256" key="4">
    <source>
        <dbReference type="ARBA" id="ARBA00023125"/>
    </source>
</evidence>
<proteinExistence type="inferred from homology"/>
<dbReference type="PANTHER" id="PTHR43133">
    <property type="entry name" value="RNA POLYMERASE ECF-TYPE SIGMA FACTO"/>
    <property type="match status" value="1"/>
</dbReference>
<evidence type="ECO:0008006" key="8">
    <source>
        <dbReference type="Google" id="ProtNLM"/>
    </source>
</evidence>
<dbReference type="InterPro" id="IPR036388">
    <property type="entry name" value="WH-like_DNA-bd_sf"/>
</dbReference>
<keyword evidence="7" id="KW-1185">Reference proteome</keyword>
<dbReference type="Gene3D" id="1.10.1740.10">
    <property type="match status" value="1"/>
</dbReference>
<evidence type="ECO:0000256" key="3">
    <source>
        <dbReference type="ARBA" id="ARBA00023082"/>
    </source>
</evidence>
<comment type="caution">
    <text evidence="6">The sequence shown here is derived from an EMBL/GenBank/DDBJ whole genome shotgun (WGS) entry which is preliminary data.</text>
</comment>
<keyword evidence="3" id="KW-0731">Sigma factor</keyword>
<evidence type="ECO:0000313" key="7">
    <source>
        <dbReference type="Proteomes" id="UP001499942"/>
    </source>
</evidence>
<keyword evidence="4" id="KW-0238">DNA-binding</keyword>
<dbReference type="SUPFAM" id="SSF88659">
    <property type="entry name" value="Sigma3 and sigma4 domains of RNA polymerase sigma factors"/>
    <property type="match status" value="1"/>
</dbReference>
<dbReference type="InterPro" id="IPR013324">
    <property type="entry name" value="RNA_pol_sigma_r3/r4-like"/>
</dbReference>
<sequence>MVSDVPPDEPLRLRGSLGQRLLEIYPAYIERAPYALRRTFRISLVQGQDVAQEAFLRVARACVTGRAVPGEHLMAYLLGAAHNLAVSTFRRERSVLVADTVLARLQERRSPVATGDLRVLHELVVPAIEEMAPGSRRRIVELQARGLEDGEIAEALGISLENLRVQRHNAIVELRRRLGRHCRPQRRKDTAVHGKGIR</sequence>
<accession>A0ABN3M945</accession>
<dbReference type="InterPro" id="IPR039425">
    <property type="entry name" value="RNA_pol_sigma-70-like"/>
</dbReference>
<dbReference type="EMBL" id="BAAASR010000018">
    <property type="protein sequence ID" value="GAA2497702.1"/>
    <property type="molecule type" value="Genomic_DNA"/>
</dbReference>
<reference evidence="6 7" key="1">
    <citation type="journal article" date="2019" name="Int. J. Syst. Evol. Microbiol.">
        <title>The Global Catalogue of Microorganisms (GCM) 10K type strain sequencing project: providing services to taxonomists for standard genome sequencing and annotation.</title>
        <authorList>
            <consortium name="The Broad Institute Genomics Platform"/>
            <consortium name="The Broad Institute Genome Sequencing Center for Infectious Disease"/>
            <person name="Wu L."/>
            <person name="Ma J."/>
        </authorList>
    </citation>
    <scope>NUCLEOTIDE SEQUENCE [LARGE SCALE GENOMIC DNA]</scope>
    <source>
        <strain evidence="6 7">JCM 5062</strain>
    </source>
</reference>
<dbReference type="InterPro" id="IPR013325">
    <property type="entry name" value="RNA_pol_sigma_r2"/>
</dbReference>
<dbReference type="SUPFAM" id="SSF88946">
    <property type="entry name" value="Sigma2 domain of RNA polymerase sigma factors"/>
    <property type="match status" value="1"/>
</dbReference>
<keyword evidence="2" id="KW-0805">Transcription regulation</keyword>
<evidence type="ECO:0000256" key="1">
    <source>
        <dbReference type="ARBA" id="ARBA00010641"/>
    </source>
</evidence>
<dbReference type="PANTHER" id="PTHR43133:SF8">
    <property type="entry name" value="RNA POLYMERASE SIGMA FACTOR HI_1459-RELATED"/>
    <property type="match status" value="1"/>
</dbReference>
<evidence type="ECO:0000256" key="5">
    <source>
        <dbReference type="ARBA" id="ARBA00023163"/>
    </source>
</evidence>